<keyword evidence="3" id="KW-0210">Decarboxylase</keyword>
<evidence type="ECO:0000256" key="7">
    <source>
        <dbReference type="ARBA" id="ARBA00023145"/>
    </source>
</evidence>
<sequence length="285" mass="32217">MQPLKKLKLESFNNLTKTLSFNIYDICYAQSEKAQKEYIAYIDEAYNAERLTQILTEVASIIGANVLNIAHQDYDPQGASVTMLISELPISEEPQNPEAPGPLSVDAAASPQAELGLESQKPVKDSVVAHLDKSHITVHTYPESHPDNGISTFRADIDVSTCGKISPLRALNYLLHSFESDIVIIDYRVRGFTRDVKGVKHYIDHKINSIQNFVDKSTLARYQAMDVNIYQENVFHTKLMLKEFNLNSYLFGITESDLQPQEKKTVVQRMQHEITEIYNGTNIPK</sequence>
<dbReference type="HAMAP" id="MF_00465">
    <property type="entry name" value="AdoMetDC_2"/>
    <property type="match status" value="1"/>
</dbReference>
<dbReference type="EC" id="4.1.1.50" evidence="11"/>
<keyword evidence="8" id="KW-0456">Lyase</keyword>
<organism evidence="12 13">
    <name type="scientific">Candidatus Muproteobacteria bacterium RBG_19FT_COMBO_61_10</name>
    <dbReference type="NCBI Taxonomy" id="1817761"/>
    <lineage>
        <taxon>Bacteria</taxon>
        <taxon>Pseudomonadati</taxon>
        <taxon>Pseudomonadota</taxon>
        <taxon>Candidatus Muproteobacteria</taxon>
    </lineage>
</organism>
<keyword evidence="4" id="KW-0068">Autocatalytic cleavage</keyword>
<dbReference type="GO" id="GO:0008295">
    <property type="term" value="P:spermidine biosynthetic process"/>
    <property type="evidence" value="ECO:0007669"/>
    <property type="project" value="UniProtKB-UniRule"/>
</dbReference>
<keyword evidence="7" id="KW-0865">Zymogen</keyword>
<name>A0A1F6UMU8_9PROT</name>
<dbReference type="SUPFAM" id="SSF56276">
    <property type="entry name" value="S-adenosylmethionine decarboxylase"/>
    <property type="match status" value="1"/>
</dbReference>
<protein>
    <recommendedName>
        <fullName evidence="11">Adenosylmethionine decarboxylase</fullName>
        <ecNumber evidence="11">4.1.1.50</ecNumber>
    </recommendedName>
</protein>
<evidence type="ECO:0000256" key="4">
    <source>
        <dbReference type="ARBA" id="ARBA00022813"/>
    </source>
</evidence>
<dbReference type="GO" id="GO:0005829">
    <property type="term" value="C:cytosol"/>
    <property type="evidence" value="ECO:0007669"/>
    <property type="project" value="TreeGrafter"/>
</dbReference>
<dbReference type="PANTHER" id="PTHR33866">
    <property type="entry name" value="S-ADENOSYLMETHIONINE DECARBOXYLASE PROENZYME"/>
    <property type="match status" value="1"/>
</dbReference>
<evidence type="ECO:0000256" key="10">
    <source>
        <dbReference type="ARBA" id="ARBA00023317"/>
    </source>
</evidence>
<dbReference type="PANTHER" id="PTHR33866:SF1">
    <property type="entry name" value="S-ADENOSYLMETHIONINE DECARBOXYLASE PROENZYME"/>
    <property type="match status" value="1"/>
</dbReference>
<evidence type="ECO:0000313" key="13">
    <source>
        <dbReference type="Proteomes" id="UP000177950"/>
    </source>
</evidence>
<evidence type="ECO:0000313" key="12">
    <source>
        <dbReference type="EMBL" id="OGI58699.1"/>
    </source>
</evidence>
<proteinExistence type="inferred from homology"/>
<dbReference type="Proteomes" id="UP000177950">
    <property type="component" value="Unassembled WGS sequence"/>
</dbReference>
<dbReference type="Pfam" id="PF02675">
    <property type="entry name" value="AdoMet_dc"/>
    <property type="match status" value="1"/>
</dbReference>
<dbReference type="AlphaFoldDB" id="A0A1F6UMU8"/>
<dbReference type="InterPro" id="IPR003826">
    <property type="entry name" value="AdoMetDC_fam_prok"/>
</dbReference>
<evidence type="ECO:0000256" key="8">
    <source>
        <dbReference type="ARBA" id="ARBA00023239"/>
    </source>
</evidence>
<evidence type="ECO:0000256" key="11">
    <source>
        <dbReference type="NCBIfam" id="TIGR03331"/>
    </source>
</evidence>
<comment type="caution">
    <text evidence="12">The sequence shown here is derived from an EMBL/GenBank/DDBJ whole genome shotgun (WGS) entry which is preliminary data.</text>
</comment>
<evidence type="ECO:0000256" key="5">
    <source>
        <dbReference type="ARBA" id="ARBA00023066"/>
    </source>
</evidence>
<comment type="cofactor">
    <cofactor evidence="1">
        <name>pyruvate</name>
        <dbReference type="ChEBI" id="CHEBI:15361"/>
    </cofactor>
</comment>
<dbReference type="GO" id="GO:0004014">
    <property type="term" value="F:adenosylmethionine decarboxylase activity"/>
    <property type="evidence" value="ECO:0007669"/>
    <property type="project" value="UniProtKB-UniRule"/>
</dbReference>
<dbReference type="PIRSF" id="PIRSF001356">
    <property type="entry name" value="SAM_decarboxylas"/>
    <property type="match status" value="1"/>
</dbReference>
<keyword evidence="2" id="KW-0949">S-adenosyl-L-methionine</keyword>
<evidence type="ECO:0000256" key="2">
    <source>
        <dbReference type="ARBA" id="ARBA00022691"/>
    </source>
</evidence>
<dbReference type="InterPro" id="IPR016067">
    <property type="entry name" value="S-AdoMet_deCO2ase_core"/>
</dbReference>
<dbReference type="Gene3D" id="3.60.90.10">
    <property type="entry name" value="S-adenosylmethionine decarboxylase"/>
    <property type="match status" value="1"/>
</dbReference>
<evidence type="ECO:0000256" key="3">
    <source>
        <dbReference type="ARBA" id="ARBA00022793"/>
    </source>
</evidence>
<keyword evidence="5" id="KW-0745">Spermidine biosynthesis</keyword>
<reference evidence="12 13" key="1">
    <citation type="journal article" date="2016" name="Nat. Commun.">
        <title>Thousands of microbial genomes shed light on interconnected biogeochemical processes in an aquifer system.</title>
        <authorList>
            <person name="Anantharaman K."/>
            <person name="Brown C.T."/>
            <person name="Hug L.A."/>
            <person name="Sharon I."/>
            <person name="Castelle C.J."/>
            <person name="Probst A.J."/>
            <person name="Thomas B.C."/>
            <person name="Singh A."/>
            <person name="Wilkins M.J."/>
            <person name="Karaoz U."/>
            <person name="Brodie E.L."/>
            <person name="Williams K.H."/>
            <person name="Hubbard S.S."/>
            <person name="Banfield J.F."/>
        </authorList>
    </citation>
    <scope>NUCLEOTIDE SEQUENCE [LARGE SCALE GENOMIC DNA]</scope>
</reference>
<evidence type="ECO:0000256" key="9">
    <source>
        <dbReference type="ARBA" id="ARBA00023270"/>
    </source>
</evidence>
<dbReference type="EMBL" id="MFSV01000057">
    <property type="protein sequence ID" value="OGI58699.1"/>
    <property type="molecule type" value="Genomic_DNA"/>
</dbReference>
<evidence type="ECO:0000256" key="6">
    <source>
        <dbReference type="ARBA" id="ARBA00023115"/>
    </source>
</evidence>
<dbReference type="NCBIfam" id="TIGR03331">
    <property type="entry name" value="SAM_DCase_Eco"/>
    <property type="match status" value="1"/>
</dbReference>
<keyword evidence="10" id="KW-0670">Pyruvate</keyword>
<keyword evidence="9" id="KW-0704">Schiff base</keyword>
<dbReference type="InterPro" id="IPR009165">
    <property type="entry name" value="S-AdoMet_deCO2ase_bac"/>
</dbReference>
<gene>
    <name evidence="12" type="ORF">A2V58_01265</name>
</gene>
<keyword evidence="6" id="KW-0620">Polyamine biosynthesis</keyword>
<accession>A0A1F6UMU8</accession>
<evidence type="ECO:0000256" key="1">
    <source>
        <dbReference type="ARBA" id="ARBA00001928"/>
    </source>
</evidence>